<dbReference type="Proteomes" id="UP000033804">
    <property type="component" value="Segment"/>
</dbReference>
<proteinExistence type="predicted"/>
<reference evidence="3" key="2">
    <citation type="submission" date="2015-03" db="EMBL/GenBank/DDBJ databases">
        <title>The genome and structure of Sinorhizobium meliloti phage phiM9.</title>
        <authorList>
            <person name="Johnson M.C."/>
            <person name="Tatum K.B."/>
            <person name="Lynn J.S."/>
            <person name="Brewer T.E."/>
            <person name="Washburn B.K."/>
            <person name="Stroupe M.E."/>
            <person name="Jones K.M."/>
        </authorList>
    </citation>
    <scope>NUCLEOTIDE SEQUENCE [LARGE SCALE GENOMIC DNA]</scope>
</reference>
<accession>A0A0F6THN3</accession>
<evidence type="ECO:0000313" key="2">
    <source>
        <dbReference type="EMBL" id="AKE44881.1"/>
    </source>
</evidence>
<dbReference type="OrthoDB" id="32151at10239"/>
<protein>
    <submittedName>
        <fullName evidence="2">Sigma factor for late transcription</fullName>
    </submittedName>
</protein>
<dbReference type="GeneID" id="26517933"/>
<keyword evidence="1" id="KW-0472">Membrane</keyword>
<dbReference type="EMBL" id="KP881232">
    <property type="protein sequence ID" value="AKE44881.1"/>
    <property type="molecule type" value="Genomic_DNA"/>
</dbReference>
<sequence length="165" mass="18494">MAKKRSNYFDGPAVTKALNEFYYERQEALAKGLPTPHLPKIVGENILKIAEHYSSAGRFSRVANKQDMISSGVLSAMETVERKYDPARSETKNCFSFLTTLVYFGFLAFFEGEKKHIKSKNAYVHALADGQATISGQTVNAVHNSSLNQLRGIIDDYAKHNEKEK</sequence>
<reference evidence="2 3" key="1">
    <citation type="journal article" date="2015" name="J. Virol.">
        <title>Sinorhizobium meliloti Phage ?M9 Defines a New Group of T4 Superfamily Phages with Unusual Genomic Features but a Common T=16 Capsid.</title>
        <authorList>
            <person name="Johnson M.C."/>
            <person name="Tatum K.B."/>
            <person name="Lynn J.S."/>
            <person name="Brewer T.E."/>
            <person name="Lu S."/>
            <person name="Washburn B.K."/>
            <person name="Stroupe M.E."/>
            <person name="Jones K.M."/>
        </authorList>
    </citation>
    <scope>NUCLEOTIDE SEQUENCE [LARGE SCALE GENOMIC DNA]</scope>
</reference>
<keyword evidence="3" id="KW-1185">Reference proteome</keyword>
<dbReference type="KEGG" id="vg:26517933"/>
<name>A0A0F6THN3_9CAUD</name>
<keyword evidence="1" id="KW-1133">Transmembrane helix</keyword>
<evidence type="ECO:0000313" key="3">
    <source>
        <dbReference type="Proteomes" id="UP000033804"/>
    </source>
</evidence>
<keyword evidence="1" id="KW-0812">Transmembrane</keyword>
<evidence type="ECO:0000256" key="1">
    <source>
        <dbReference type="SAM" id="Phobius"/>
    </source>
</evidence>
<feature type="transmembrane region" description="Helical" evidence="1">
    <location>
        <begin position="93"/>
        <end position="110"/>
    </location>
</feature>
<organism evidence="2 3">
    <name type="scientific">Sinorhizobium phage phiM9</name>
    <dbReference type="NCBI Taxonomy" id="1636182"/>
    <lineage>
        <taxon>Viruses</taxon>
        <taxon>Duplodnaviria</taxon>
        <taxon>Heunggongvirae</taxon>
        <taxon>Uroviricota</taxon>
        <taxon>Caudoviricetes</taxon>
        <taxon>Pootjesviridae</taxon>
        <taxon>Emnonavirus</taxon>
        <taxon>Emnonavirus phiM9</taxon>
    </lineage>
</organism>
<gene>
    <name evidence="2" type="ORF">Sm_phiM9_254</name>
</gene>
<dbReference type="RefSeq" id="YP_009189635.1">
    <property type="nucleotide sequence ID" value="NC_028676.1"/>
</dbReference>